<reference evidence="1 2" key="1">
    <citation type="submission" date="2018-08" db="EMBL/GenBank/DDBJ databases">
        <title>Recombination of ecologically and evolutionarily significant loci maintains genetic cohesion in the Pseudomonas syringae species complex.</title>
        <authorList>
            <person name="Dillon M."/>
            <person name="Thakur S."/>
            <person name="Almeida R.N.D."/>
            <person name="Weir B.S."/>
            <person name="Guttman D.S."/>
        </authorList>
    </citation>
    <scope>NUCLEOTIDE SEQUENCE [LARGE SCALE GENOMIC DNA]</scope>
    <source>
        <strain evidence="1 2">ICMP 3353</strain>
    </source>
</reference>
<comment type="caution">
    <text evidence="1">The sequence shown here is derived from an EMBL/GenBank/DDBJ whole genome shotgun (WGS) entry which is preliminary data.</text>
</comment>
<sequence length="392" mass="44020">MGIQSARAFKYVQEFSCIAERCEDNCCKGNWRIAVSNRSHDLYSRDFPELLNLIVKDDSGYQMNKAGGQCGALQGGRCQIHAEQGEQVLTDTCANYPRMYRRINNSLVKSATMSCPEVARIGLFGETPFQIEEGPQDDHHLYAAANQEFPGIDQTQWRSVVESLLQITLSKQLPVGEVLLRLYDISAQLSELPHSRWIEQIPKLNEHTVHHPQQSDEQILADPLLIVLINILNAPGAPSSLRQQILTASLIVPGATPLQAQWTLRAEYRRLYSEKLQHSLDLILKRFIAAEMTRTGFPFISNTSAGQDYGLSLTEWATTLAIRTLTLRNLLIAHCDVNNQLAPDKQQTVDLVYRFCRAASHNAVTAAERTLRNAITEKGIAYLHTLIRQVDA</sequence>
<dbReference type="RefSeq" id="WP_122315327.1">
    <property type="nucleotide sequence ID" value="NZ_RBRE01000035.1"/>
</dbReference>
<dbReference type="OrthoDB" id="86584at2"/>
<evidence type="ECO:0008006" key="3">
    <source>
        <dbReference type="Google" id="ProtNLM"/>
    </source>
</evidence>
<organism evidence="1 2">
    <name type="scientific">Pseudomonas cichorii</name>
    <dbReference type="NCBI Taxonomy" id="36746"/>
    <lineage>
        <taxon>Bacteria</taxon>
        <taxon>Pseudomonadati</taxon>
        <taxon>Pseudomonadota</taxon>
        <taxon>Gammaproteobacteria</taxon>
        <taxon>Pseudomonadales</taxon>
        <taxon>Pseudomonadaceae</taxon>
        <taxon>Pseudomonas</taxon>
    </lineage>
</organism>
<protein>
    <recommendedName>
        <fullName evidence="3">Lysine-N-methylase</fullName>
    </recommendedName>
</protein>
<dbReference type="AlphaFoldDB" id="A0A3M4M1V5"/>
<name>A0A3M4M1V5_PSECI</name>
<gene>
    <name evidence="1" type="ORF">ALQ04_04154</name>
</gene>
<evidence type="ECO:0000313" key="1">
    <source>
        <dbReference type="EMBL" id="RMQ47705.1"/>
    </source>
</evidence>
<evidence type="ECO:0000313" key="2">
    <source>
        <dbReference type="Proteomes" id="UP000277236"/>
    </source>
</evidence>
<proteinExistence type="predicted"/>
<dbReference type="NCBIfam" id="NF038110">
    <property type="entry name" value="Lys_methyl_FliB"/>
    <property type="match status" value="1"/>
</dbReference>
<dbReference type="Proteomes" id="UP000277236">
    <property type="component" value="Unassembled WGS sequence"/>
</dbReference>
<accession>A0A3M4M1V5</accession>
<dbReference type="EMBL" id="RBRE01000035">
    <property type="protein sequence ID" value="RMQ47705.1"/>
    <property type="molecule type" value="Genomic_DNA"/>
</dbReference>